<evidence type="ECO:0000256" key="2">
    <source>
        <dbReference type="ARBA" id="ARBA00008163"/>
    </source>
</evidence>
<comment type="subcellular location">
    <subcellularLocation>
        <location evidence="1">Cell outer membrane</location>
        <topology evidence="1">Multi-pass membrane protein</topology>
    </subcellularLocation>
</comment>
<keyword evidence="10" id="KW-1185">Reference proteome</keyword>
<gene>
    <name evidence="9" type="ORF">N4264_06910</name>
</gene>
<dbReference type="PROSITE" id="PS51257">
    <property type="entry name" value="PROKAR_LIPOPROTEIN"/>
    <property type="match status" value="1"/>
</dbReference>
<keyword evidence="5 8" id="KW-0732">Signal</keyword>
<evidence type="ECO:0000256" key="1">
    <source>
        <dbReference type="ARBA" id="ARBA00004571"/>
    </source>
</evidence>
<evidence type="ECO:0000256" key="5">
    <source>
        <dbReference type="ARBA" id="ARBA00022729"/>
    </source>
</evidence>
<dbReference type="InterPro" id="IPR005017">
    <property type="entry name" value="OMPP1/FadL/TodX"/>
</dbReference>
<name>A0ABY6BNJ2_9GAMM</name>
<feature type="signal peptide" evidence="8">
    <location>
        <begin position="1"/>
        <end position="22"/>
    </location>
</feature>
<evidence type="ECO:0000256" key="6">
    <source>
        <dbReference type="ARBA" id="ARBA00023136"/>
    </source>
</evidence>
<dbReference type="EMBL" id="CP104694">
    <property type="protein sequence ID" value="UXI69372.1"/>
    <property type="molecule type" value="Genomic_DNA"/>
</dbReference>
<dbReference type="Proteomes" id="UP001064632">
    <property type="component" value="Chromosome"/>
</dbReference>
<keyword evidence="3" id="KW-1134">Transmembrane beta strand</keyword>
<dbReference type="Gene3D" id="2.40.160.60">
    <property type="entry name" value="Outer membrane protein transport protein (OMPP1/FadL/TodX)"/>
    <property type="match status" value="1"/>
</dbReference>
<evidence type="ECO:0000256" key="4">
    <source>
        <dbReference type="ARBA" id="ARBA00022692"/>
    </source>
</evidence>
<protein>
    <submittedName>
        <fullName evidence="9">Outer membrane protein transport protein</fullName>
    </submittedName>
</protein>
<keyword evidence="4" id="KW-0812">Transmembrane</keyword>
<dbReference type="SUPFAM" id="SSF56935">
    <property type="entry name" value="Porins"/>
    <property type="match status" value="1"/>
</dbReference>
<evidence type="ECO:0000256" key="3">
    <source>
        <dbReference type="ARBA" id="ARBA00022452"/>
    </source>
</evidence>
<evidence type="ECO:0000313" key="10">
    <source>
        <dbReference type="Proteomes" id="UP001064632"/>
    </source>
</evidence>
<comment type="similarity">
    <text evidence="2">Belongs to the OmpP1/FadL family.</text>
</comment>
<evidence type="ECO:0000256" key="7">
    <source>
        <dbReference type="ARBA" id="ARBA00023237"/>
    </source>
</evidence>
<dbReference type="PANTHER" id="PTHR35093:SF8">
    <property type="entry name" value="OUTER MEMBRANE PROTEIN NMB0088-RELATED"/>
    <property type="match status" value="1"/>
</dbReference>
<dbReference type="RefSeq" id="WP_261696327.1">
    <property type="nucleotide sequence ID" value="NZ_CP104694.1"/>
</dbReference>
<feature type="chain" id="PRO_5046525967" evidence="8">
    <location>
        <begin position="23"/>
        <end position="431"/>
    </location>
</feature>
<sequence>MKRTLSVAIGVVLLGSCGTAFAITDSETNASIPFSFSSPGARSLGMAGAFLGLADDATAAYANPAGLTQLAQTEISIEGRHTSYSTPYIDGGTAGVSPFSTAGLNISYADSSENNLSYLSIVVPRDRWAFAFYRHELARFETEFTTLAGAGFGNFQLFPFTSQAELKILNYGATAAFKATDNVSLGLGVSLYDFNFLTATGRVSLANPANPVAASAQAQLGDERGWGWNLGARFRLTDTWSLGLTYRRAPSFDYRAANLVFIDVQGNPLPAPAVFAAPTGVEFDIPDIWGIGLSWRPTDALVVNFDIDRVEYAQLTDRIDSLFGIADAASRLRLENGTEVHLGAEYTFANMTRPFSLRGGLWHDPRHSVEFDGTPANDNERALAVLFAGGRGSDTHYSIGGGWAFTKFQLDFAADFSEGVDTYSVSGVYRF</sequence>
<accession>A0ABY6BNJ2</accession>
<dbReference type="PANTHER" id="PTHR35093">
    <property type="entry name" value="OUTER MEMBRANE PROTEIN NMB0088-RELATED"/>
    <property type="match status" value="1"/>
</dbReference>
<evidence type="ECO:0000313" key="9">
    <source>
        <dbReference type="EMBL" id="UXI69372.1"/>
    </source>
</evidence>
<keyword evidence="6" id="KW-0472">Membrane</keyword>
<reference evidence="9" key="1">
    <citation type="submission" date="2022-09" db="EMBL/GenBank/DDBJ databases">
        <title>Tahibacter sp. nov., isolated from a fresh water.</title>
        <authorList>
            <person name="Baek J.H."/>
            <person name="Lee J.K."/>
            <person name="Kim J.M."/>
            <person name="Jeon C.O."/>
        </authorList>
    </citation>
    <scope>NUCLEOTIDE SEQUENCE</scope>
    <source>
        <strain evidence="9">W38</strain>
    </source>
</reference>
<proteinExistence type="inferred from homology"/>
<evidence type="ECO:0000256" key="8">
    <source>
        <dbReference type="SAM" id="SignalP"/>
    </source>
</evidence>
<keyword evidence="7" id="KW-0998">Cell outer membrane</keyword>
<organism evidence="9 10">
    <name type="scientific">Tahibacter amnicola</name>
    <dbReference type="NCBI Taxonomy" id="2976241"/>
    <lineage>
        <taxon>Bacteria</taxon>
        <taxon>Pseudomonadati</taxon>
        <taxon>Pseudomonadota</taxon>
        <taxon>Gammaproteobacteria</taxon>
        <taxon>Lysobacterales</taxon>
        <taxon>Rhodanobacteraceae</taxon>
        <taxon>Tahibacter</taxon>
    </lineage>
</organism>
<dbReference type="Pfam" id="PF03349">
    <property type="entry name" value="Toluene_X"/>
    <property type="match status" value="1"/>
</dbReference>